<dbReference type="Proteomes" id="UP000525652">
    <property type="component" value="Unassembled WGS sequence"/>
</dbReference>
<reference evidence="1 2" key="1">
    <citation type="submission" date="2020-07" db="EMBL/GenBank/DDBJ databases">
        <authorList>
            <person name="Feng X."/>
        </authorList>
    </citation>
    <scope>NUCLEOTIDE SEQUENCE [LARGE SCALE GENOMIC DNA]</scope>
    <source>
        <strain evidence="1 2">JCM14086</strain>
    </source>
</reference>
<keyword evidence="2" id="KW-1185">Reference proteome</keyword>
<gene>
    <name evidence="1" type="ORF">H5P30_20885</name>
</gene>
<evidence type="ECO:0000313" key="1">
    <source>
        <dbReference type="EMBL" id="MBC2604244.1"/>
    </source>
</evidence>
<name>A0A7X1B253_9BACT</name>
<dbReference type="AlphaFoldDB" id="A0A7X1B253"/>
<sequence>MVQFNDNSPEDLRRKLETKMADGPDGDLAAIDEALRAQADQYNHTPQAELQGYSPAMCHALRHQWNTPGSPIKLNSQLPLKSLKHSRIFNDIRNVLLAVREADGIKATPSGNFVRKFVEAMVDPLLEPEEKEHLLRYNKVLNETDFRQLHEARIVASAAGLLVKRKGIIRVAKKHQSFLEEAKAGALFTRLFDTYFRKYNIGYLYPYGIDVDWIQHEIGFLLYPLYLKARHWIEADVLPKKILHPLTLDNLQRHLNQQAFMTAGSVLERYFLRPLHGWGLLEIQWTDESHFPKPGKVRISPLFEQYIRFDEQAE</sequence>
<organism evidence="1 2">
    <name type="scientific">Puniceicoccus vermicola</name>
    <dbReference type="NCBI Taxonomy" id="388746"/>
    <lineage>
        <taxon>Bacteria</taxon>
        <taxon>Pseudomonadati</taxon>
        <taxon>Verrucomicrobiota</taxon>
        <taxon>Opitutia</taxon>
        <taxon>Puniceicoccales</taxon>
        <taxon>Puniceicoccaceae</taxon>
        <taxon>Puniceicoccus</taxon>
    </lineage>
</organism>
<proteinExistence type="predicted"/>
<accession>A0A7X1B253</accession>
<dbReference type="EMBL" id="JACHVA010000140">
    <property type="protein sequence ID" value="MBC2604244.1"/>
    <property type="molecule type" value="Genomic_DNA"/>
</dbReference>
<protein>
    <submittedName>
        <fullName evidence="1">Uncharacterized protein</fullName>
    </submittedName>
</protein>
<dbReference type="RefSeq" id="WP_185694860.1">
    <property type="nucleotide sequence ID" value="NZ_JACHVA010000140.1"/>
</dbReference>
<comment type="caution">
    <text evidence="1">The sequence shown here is derived from an EMBL/GenBank/DDBJ whole genome shotgun (WGS) entry which is preliminary data.</text>
</comment>
<evidence type="ECO:0000313" key="2">
    <source>
        <dbReference type="Proteomes" id="UP000525652"/>
    </source>
</evidence>